<gene>
    <name evidence="7" type="ORF">AB5J55_23730</name>
</gene>
<dbReference type="Pfam" id="PF02801">
    <property type="entry name" value="Ketoacyl-synt_C"/>
    <property type="match status" value="1"/>
</dbReference>
<organism evidence="7">
    <name type="scientific">Streptomyces sp. R11</name>
    <dbReference type="NCBI Taxonomy" id="3238625"/>
    <lineage>
        <taxon>Bacteria</taxon>
        <taxon>Bacillati</taxon>
        <taxon>Actinomycetota</taxon>
        <taxon>Actinomycetes</taxon>
        <taxon>Kitasatosporales</taxon>
        <taxon>Streptomycetaceae</taxon>
        <taxon>Streptomyces</taxon>
    </lineage>
</organism>
<dbReference type="GO" id="GO:0004315">
    <property type="term" value="F:3-oxoacyl-[acyl-carrier-protein] synthase activity"/>
    <property type="evidence" value="ECO:0007669"/>
    <property type="project" value="TreeGrafter"/>
</dbReference>
<dbReference type="PROSITE" id="PS52004">
    <property type="entry name" value="KS3_2"/>
    <property type="match status" value="1"/>
</dbReference>
<dbReference type="EMBL" id="CP163432">
    <property type="protein sequence ID" value="XDQ12429.1"/>
    <property type="molecule type" value="Genomic_DNA"/>
</dbReference>
<reference evidence="7" key="1">
    <citation type="submission" date="2024-07" db="EMBL/GenBank/DDBJ databases">
        <authorList>
            <person name="Yu S.T."/>
        </authorList>
    </citation>
    <scope>NUCLEOTIDE SEQUENCE</scope>
    <source>
        <strain evidence="7">R11</strain>
    </source>
</reference>
<evidence type="ECO:0000256" key="3">
    <source>
        <dbReference type="ARBA" id="ARBA00023315"/>
    </source>
</evidence>
<protein>
    <submittedName>
        <fullName evidence="7">Beta-ketoacyl synthase N-terminal-like domain-containing protein</fullName>
    </submittedName>
</protein>
<sequence>MTGQRVVISGMGLVTPLGTGVGTFWSRLQAGHTALRPARRFASADYEGEPVGEVSGRPGPADGPRKQHFTRVAVEEALAAARLPALPPGSLVLLVGQARAPLSGRNPQPDGEQAEFFGPPDEFLSAPVGFLGAPDGKRPAGAQVLHLSHACASAAFAVNLARAALRAGAAPAALVAGASVLNRYEYASMRVVRAVARSAATPFDTGRAGISLGEGGAALLLETASAARSRGLPADLTVAGVCCRVAGDKPAASSAEVVTDCLRTALRDAGADRLDHVHAHATGTPQGDAAELRAIETVAAELDAPAVPVSSHKGAIGHLLHASAVPAIVAAALALRHGTAPPTAGLVRPEPTERVRLPLRAEPLSGARLAAVNNFGFGGNNASVVLRRT</sequence>
<evidence type="ECO:0000256" key="2">
    <source>
        <dbReference type="ARBA" id="ARBA00022679"/>
    </source>
</evidence>
<evidence type="ECO:0000256" key="4">
    <source>
        <dbReference type="RuleBase" id="RU003694"/>
    </source>
</evidence>
<feature type="domain" description="Ketosynthase family 3 (KS3)" evidence="6">
    <location>
        <begin position="3"/>
        <end position="388"/>
    </location>
</feature>
<dbReference type="Gene3D" id="3.40.47.10">
    <property type="match status" value="2"/>
</dbReference>
<dbReference type="PANTHER" id="PTHR11712">
    <property type="entry name" value="POLYKETIDE SYNTHASE-RELATED"/>
    <property type="match status" value="1"/>
</dbReference>
<evidence type="ECO:0000256" key="1">
    <source>
        <dbReference type="ARBA" id="ARBA00008467"/>
    </source>
</evidence>
<comment type="similarity">
    <text evidence="1 4">Belongs to the thiolase-like superfamily. Beta-ketoacyl-ACP synthases family.</text>
</comment>
<evidence type="ECO:0000313" key="7">
    <source>
        <dbReference type="EMBL" id="XDQ12429.1"/>
    </source>
</evidence>
<keyword evidence="2 4" id="KW-0808">Transferase</keyword>
<dbReference type="RefSeq" id="WP_369272600.1">
    <property type="nucleotide sequence ID" value="NZ_CP163432.1"/>
</dbReference>
<proteinExistence type="inferred from homology"/>
<dbReference type="InterPro" id="IPR000794">
    <property type="entry name" value="Beta-ketoacyl_synthase"/>
</dbReference>
<dbReference type="InterPro" id="IPR016039">
    <property type="entry name" value="Thiolase-like"/>
</dbReference>
<dbReference type="InterPro" id="IPR020841">
    <property type="entry name" value="PKS_Beta-ketoAc_synthase_dom"/>
</dbReference>
<feature type="region of interest" description="Disordered" evidence="5">
    <location>
        <begin position="46"/>
        <end position="66"/>
    </location>
</feature>
<evidence type="ECO:0000259" key="6">
    <source>
        <dbReference type="PROSITE" id="PS52004"/>
    </source>
</evidence>
<dbReference type="GO" id="GO:0006633">
    <property type="term" value="P:fatty acid biosynthetic process"/>
    <property type="evidence" value="ECO:0007669"/>
    <property type="project" value="TreeGrafter"/>
</dbReference>
<dbReference type="SUPFAM" id="SSF53901">
    <property type="entry name" value="Thiolase-like"/>
    <property type="match status" value="2"/>
</dbReference>
<dbReference type="InterPro" id="IPR014031">
    <property type="entry name" value="Ketoacyl_synth_C"/>
</dbReference>
<evidence type="ECO:0000256" key="5">
    <source>
        <dbReference type="SAM" id="MobiDB-lite"/>
    </source>
</evidence>
<dbReference type="Pfam" id="PF00109">
    <property type="entry name" value="ketoacyl-synt"/>
    <property type="match status" value="2"/>
</dbReference>
<dbReference type="PANTHER" id="PTHR11712:SF322">
    <property type="entry name" value="POLYKETIDE BETA-KETOACYL SYNTHASE 2-RELATED"/>
    <property type="match status" value="1"/>
</dbReference>
<dbReference type="SMART" id="SM00825">
    <property type="entry name" value="PKS_KS"/>
    <property type="match status" value="1"/>
</dbReference>
<dbReference type="AlphaFoldDB" id="A0AB39N3G6"/>
<name>A0AB39N3G6_9ACTN</name>
<keyword evidence="3" id="KW-0012">Acyltransferase</keyword>
<dbReference type="InterPro" id="IPR014030">
    <property type="entry name" value="Ketoacyl_synth_N"/>
</dbReference>
<accession>A0AB39N3G6</accession>